<evidence type="ECO:0000256" key="7">
    <source>
        <dbReference type="SAM" id="MobiDB-lite"/>
    </source>
</evidence>
<feature type="DNA-binding region" description="Homeobox" evidence="5">
    <location>
        <begin position="161"/>
        <end position="220"/>
    </location>
</feature>
<evidence type="ECO:0000256" key="3">
    <source>
        <dbReference type="ARBA" id="ARBA00023155"/>
    </source>
</evidence>
<dbReference type="GO" id="GO:0005634">
    <property type="term" value="C:nucleus"/>
    <property type="evidence" value="ECO:0007669"/>
    <property type="project" value="UniProtKB-SubCell"/>
</dbReference>
<dbReference type="Ensembl" id="ENSABRT00000000462.1">
    <property type="protein sequence ID" value="ENSABRP00000000296.1"/>
    <property type="gene ID" value="ENSABRG00000000336.1"/>
</dbReference>
<feature type="domain" description="Homeobox" evidence="8">
    <location>
        <begin position="159"/>
        <end position="219"/>
    </location>
</feature>
<accession>A0A8B9B850</accession>
<evidence type="ECO:0000256" key="6">
    <source>
        <dbReference type="RuleBase" id="RU000682"/>
    </source>
</evidence>
<dbReference type="Pfam" id="PF00046">
    <property type="entry name" value="Homeodomain"/>
    <property type="match status" value="1"/>
</dbReference>
<evidence type="ECO:0000256" key="1">
    <source>
        <dbReference type="ARBA" id="ARBA00004123"/>
    </source>
</evidence>
<evidence type="ECO:0000313" key="9">
    <source>
        <dbReference type="Ensembl" id="ENSABRP00000000296.1"/>
    </source>
</evidence>
<dbReference type="CDD" id="cd00086">
    <property type="entry name" value="homeodomain"/>
    <property type="match status" value="1"/>
</dbReference>
<protein>
    <recommendedName>
        <fullName evidence="8">Homeobox domain-containing protein</fullName>
    </recommendedName>
</protein>
<dbReference type="GeneTree" id="ENSGT00940000165097"/>
<keyword evidence="10" id="KW-1185">Reference proteome</keyword>
<dbReference type="GO" id="GO:0003677">
    <property type="term" value="F:DNA binding"/>
    <property type="evidence" value="ECO:0007669"/>
    <property type="project" value="UniProtKB-UniRule"/>
</dbReference>
<reference evidence="9" key="1">
    <citation type="submission" date="2025-08" db="UniProtKB">
        <authorList>
            <consortium name="Ensembl"/>
        </authorList>
    </citation>
    <scope>IDENTIFICATION</scope>
</reference>
<dbReference type="InterPro" id="IPR017970">
    <property type="entry name" value="Homeobox_CS"/>
</dbReference>
<feature type="compositionally biased region" description="Basic and acidic residues" evidence="7">
    <location>
        <begin position="125"/>
        <end position="134"/>
    </location>
</feature>
<dbReference type="PANTHER" id="PTHR24333">
    <property type="entry name" value="HOMEO BOX HB9 LIKE A-RELATED"/>
    <property type="match status" value="1"/>
</dbReference>
<dbReference type="SMART" id="SM00389">
    <property type="entry name" value="HOX"/>
    <property type="match status" value="1"/>
</dbReference>
<dbReference type="PROSITE" id="PS00027">
    <property type="entry name" value="HOMEOBOX_1"/>
    <property type="match status" value="1"/>
</dbReference>
<keyword evidence="4 5" id="KW-0539">Nucleus</keyword>
<dbReference type="InterPro" id="IPR050848">
    <property type="entry name" value="Homeobox_TF"/>
</dbReference>
<proteinExistence type="predicted"/>
<dbReference type="InterPro" id="IPR009057">
    <property type="entry name" value="Homeodomain-like_sf"/>
</dbReference>
<feature type="compositionally biased region" description="Gly residues" evidence="7">
    <location>
        <begin position="150"/>
        <end position="159"/>
    </location>
</feature>
<sequence>MRLPAATWPAGDSALNLAPGQAALSSANRRAPRLGGCNNHLKGDIKAPLRGLLCSRPHLMLRGLFKPRRGRCFKYLPPESNHPPPQQAASGRAVAEAPMDKGRFSVEWLAQSSCGGARTAHRHLRDAQDSRPRDLAPGGPERSSSEAEEGGGGGGGGVAAPGRPRTKFSAAQLQELERSFREQRYIGASEKRRLAALLNLSQSQIKTWFQNRRMKFKRETQDARVEALVSGLFLPYRCYPDVVTPSPSHGMDASVSATRGVPLHPAVPSPALLLPTVPSQSAQPVLPSPALLLPPSPGLSYPTAMPAMTLTNDHKRLRFQPYLPSF</sequence>
<comment type="subcellular location">
    <subcellularLocation>
        <location evidence="1 5 6">Nucleus</location>
    </subcellularLocation>
</comment>
<feature type="region of interest" description="Disordered" evidence="7">
    <location>
        <begin position="75"/>
        <end position="97"/>
    </location>
</feature>
<dbReference type="AlphaFoldDB" id="A0A8B9B850"/>
<evidence type="ECO:0000256" key="5">
    <source>
        <dbReference type="PROSITE-ProRule" id="PRU00108"/>
    </source>
</evidence>
<keyword evidence="2 5" id="KW-0238">DNA-binding</keyword>
<evidence type="ECO:0000256" key="2">
    <source>
        <dbReference type="ARBA" id="ARBA00023125"/>
    </source>
</evidence>
<dbReference type="Proteomes" id="UP000694426">
    <property type="component" value="Unplaced"/>
</dbReference>
<name>A0A8B9B850_9AVES</name>
<reference evidence="9" key="2">
    <citation type="submission" date="2025-09" db="UniProtKB">
        <authorList>
            <consortium name="Ensembl"/>
        </authorList>
    </citation>
    <scope>IDENTIFICATION</scope>
</reference>
<dbReference type="Gene3D" id="1.10.10.60">
    <property type="entry name" value="Homeodomain-like"/>
    <property type="match status" value="1"/>
</dbReference>
<dbReference type="PANTHER" id="PTHR24333:SF14">
    <property type="entry name" value="HOMEOBOX DOMAIN-CONTAINING PROTEIN"/>
    <property type="match status" value="1"/>
</dbReference>
<dbReference type="PROSITE" id="PS50071">
    <property type="entry name" value="HOMEOBOX_2"/>
    <property type="match status" value="1"/>
</dbReference>
<evidence type="ECO:0000259" key="8">
    <source>
        <dbReference type="PROSITE" id="PS50071"/>
    </source>
</evidence>
<keyword evidence="3 5" id="KW-0371">Homeobox</keyword>
<organism evidence="9 10">
    <name type="scientific">Anser brachyrhynchus</name>
    <name type="common">Pink-footed goose</name>
    <dbReference type="NCBI Taxonomy" id="132585"/>
    <lineage>
        <taxon>Eukaryota</taxon>
        <taxon>Metazoa</taxon>
        <taxon>Chordata</taxon>
        <taxon>Craniata</taxon>
        <taxon>Vertebrata</taxon>
        <taxon>Euteleostomi</taxon>
        <taxon>Archelosauria</taxon>
        <taxon>Archosauria</taxon>
        <taxon>Dinosauria</taxon>
        <taxon>Saurischia</taxon>
        <taxon>Theropoda</taxon>
        <taxon>Coelurosauria</taxon>
        <taxon>Aves</taxon>
        <taxon>Neognathae</taxon>
        <taxon>Galloanserae</taxon>
        <taxon>Anseriformes</taxon>
        <taxon>Anatidae</taxon>
        <taxon>Anserinae</taxon>
        <taxon>Anser</taxon>
    </lineage>
</organism>
<dbReference type="GO" id="GO:0000981">
    <property type="term" value="F:DNA-binding transcription factor activity, RNA polymerase II-specific"/>
    <property type="evidence" value="ECO:0007669"/>
    <property type="project" value="InterPro"/>
</dbReference>
<feature type="region of interest" description="Disordered" evidence="7">
    <location>
        <begin position="119"/>
        <end position="164"/>
    </location>
</feature>
<dbReference type="SUPFAM" id="SSF46689">
    <property type="entry name" value="Homeodomain-like"/>
    <property type="match status" value="1"/>
</dbReference>
<dbReference type="InterPro" id="IPR001356">
    <property type="entry name" value="HD"/>
</dbReference>
<evidence type="ECO:0000313" key="10">
    <source>
        <dbReference type="Proteomes" id="UP000694426"/>
    </source>
</evidence>
<evidence type="ECO:0000256" key="4">
    <source>
        <dbReference type="ARBA" id="ARBA00023242"/>
    </source>
</evidence>